<dbReference type="GO" id="GO:0034476">
    <property type="term" value="P:U5 snRNA 3'-end processing"/>
    <property type="evidence" value="ECO:0007669"/>
    <property type="project" value="TreeGrafter"/>
</dbReference>
<dbReference type="Gene3D" id="3.30.230.70">
    <property type="entry name" value="GHMP Kinase, N-terminal domain"/>
    <property type="match status" value="1"/>
</dbReference>
<evidence type="ECO:0000256" key="5">
    <source>
        <dbReference type="ARBA" id="ARBA00022552"/>
    </source>
</evidence>
<dbReference type="GO" id="GO:0000177">
    <property type="term" value="C:cytoplasmic exosome (RNase complex)"/>
    <property type="evidence" value="ECO:0007669"/>
    <property type="project" value="TreeGrafter"/>
</dbReference>
<dbReference type="GO" id="GO:0034473">
    <property type="term" value="P:U1 snRNA 3'-end processing"/>
    <property type="evidence" value="ECO:0007669"/>
    <property type="project" value="TreeGrafter"/>
</dbReference>
<dbReference type="CDD" id="cd11369">
    <property type="entry name" value="RNase_PH_RRP43"/>
    <property type="match status" value="1"/>
</dbReference>
<protein>
    <recommendedName>
        <fullName evidence="9">Ribosomal RNA-processing protein 43</fullName>
    </recommendedName>
</protein>
<dbReference type="GO" id="GO:0005730">
    <property type="term" value="C:nucleolus"/>
    <property type="evidence" value="ECO:0007669"/>
    <property type="project" value="UniProtKB-SubCell"/>
</dbReference>
<comment type="caution">
    <text evidence="12">The sequence shown here is derived from an EMBL/GenBank/DDBJ whole genome shotgun (WGS) entry which is preliminary data.</text>
</comment>
<evidence type="ECO:0000256" key="4">
    <source>
        <dbReference type="ARBA" id="ARBA00022490"/>
    </source>
</evidence>
<gene>
    <name evidence="12" type="ORF">TCAL_04901</name>
</gene>
<dbReference type="GO" id="GO:0071038">
    <property type="term" value="P:TRAMP-dependent tRNA surveillance pathway"/>
    <property type="evidence" value="ECO:0007669"/>
    <property type="project" value="TreeGrafter"/>
</dbReference>
<dbReference type="Pfam" id="PF01138">
    <property type="entry name" value="RNase_PH"/>
    <property type="match status" value="1"/>
</dbReference>
<proteinExistence type="inferred from homology"/>
<evidence type="ECO:0000256" key="6">
    <source>
        <dbReference type="ARBA" id="ARBA00022835"/>
    </source>
</evidence>
<keyword evidence="6" id="KW-0271">Exosome</keyword>
<comment type="subcellular location">
    <subcellularLocation>
        <location evidence="1">Cytoplasm</location>
    </subcellularLocation>
    <subcellularLocation>
        <location evidence="2">Nucleus</location>
        <location evidence="2">Nucleolus</location>
    </subcellularLocation>
</comment>
<evidence type="ECO:0000256" key="2">
    <source>
        <dbReference type="ARBA" id="ARBA00004604"/>
    </source>
</evidence>
<dbReference type="OrthoDB" id="45882at2759"/>
<keyword evidence="8" id="KW-0539">Nucleus</keyword>
<dbReference type="GO" id="GO:0071028">
    <property type="term" value="P:nuclear mRNA surveillance"/>
    <property type="evidence" value="ECO:0007669"/>
    <property type="project" value="TreeGrafter"/>
</dbReference>
<dbReference type="InterPro" id="IPR033196">
    <property type="entry name" value="Rrp43"/>
</dbReference>
<keyword evidence="4" id="KW-0963">Cytoplasm</keyword>
<name>A0A553NEG6_TIGCA</name>
<dbReference type="Proteomes" id="UP000318571">
    <property type="component" value="Chromosome 10"/>
</dbReference>
<dbReference type="PANTHER" id="PTHR11097">
    <property type="entry name" value="EXOSOME COMPLEX EXONUCLEASE RIBOSOMAL RNA PROCESSING PROTEIN"/>
    <property type="match status" value="1"/>
</dbReference>
<keyword evidence="7" id="KW-0694">RNA-binding</keyword>
<feature type="domain" description="Exoribonuclease phosphorolytic" evidence="10">
    <location>
        <begin position="37"/>
        <end position="172"/>
    </location>
</feature>
<evidence type="ECO:0000313" key="13">
    <source>
        <dbReference type="Proteomes" id="UP000318571"/>
    </source>
</evidence>
<sequence>MDAQSSVSEFKGIQPLEYFQQHIENGIRVDGRRSLHDFRPVTISQGTISSADGSAVIKQGNSVFVCGIKLELAPPNPNEQNKGFIVANVDLPPLCHSQFKPGPPSEQAQVASKFVKEVLENSGIVKLEDLNIKEGKLSWVVNVDIMCLNHDGNVLDCALKALLMAFTDLTLPEVTLQEDDEAVVETGGKIVVNNEKRSKLTLHSKPIACSMAIFDEKILVDPTEQEEALAESLVTVVLDANSGDLVHFYKPGGSSISRQKMQECTGLAKKQYKTIAKSIDQAGVVTKMDSKQSK</sequence>
<dbReference type="InterPro" id="IPR027408">
    <property type="entry name" value="PNPase/RNase_PH_dom_sf"/>
</dbReference>
<dbReference type="SUPFAM" id="SSF54211">
    <property type="entry name" value="Ribosomal protein S5 domain 2-like"/>
    <property type="match status" value="1"/>
</dbReference>
<dbReference type="GO" id="GO:0034475">
    <property type="term" value="P:U4 snRNA 3'-end processing"/>
    <property type="evidence" value="ECO:0007669"/>
    <property type="project" value="TreeGrafter"/>
</dbReference>
<evidence type="ECO:0000256" key="3">
    <source>
        <dbReference type="ARBA" id="ARBA00006678"/>
    </source>
</evidence>
<evidence type="ECO:0000259" key="10">
    <source>
        <dbReference type="Pfam" id="PF01138"/>
    </source>
</evidence>
<dbReference type="EMBL" id="VCGU01000458">
    <property type="protein sequence ID" value="TRY63837.1"/>
    <property type="molecule type" value="Genomic_DNA"/>
</dbReference>
<dbReference type="InterPro" id="IPR020568">
    <property type="entry name" value="Ribosomal_Su5_D2-typ_SF"/>
</dbReference>
<keyword evidence="13" id="KW-1185">Reference proteome</keyword>
<evidence type="ECO:0000259" key="11">
    <source>
        <dbReference type="Pfam" id="PF03725"/>
    </source>
</evidence>
<dbReference type="InterPro" id="IPR001247">
    <property type="entry name" value="ExoRNase_PH_dom1"/>
</dbReference>
<dbReference type="OMA" id="EIKAFWV"/>
<reference evidence="12 13" key="1">
    <citation type="journal article" date="2018" name="Nat. Ecol. Evol.">
        <title>Genomic signatures of mitonuclear coevolution across populations of Tigriopus californicus.</title>
        <authorList>
            <person name="Barreto F.S."/>
            <person name="Watson E.T."/>
            <person name="Lima T.G."/>
            <person name="Willett C.S."/>
            <person name="Edmands S."/>
            <person name="Li W."/>
            <person name="Burton R.S."/>
        </authorList>
    </citation>
    <scope>NUCLEOTIDE SEQUENCE [LARGE SCALE GENOMIC DNA]</scope>
    <source>
        <strain evidence="12 13">San Diego</strain>
    </source>
</reference>
<dbReference type="InterPro" id="IPR036345">
    <property type="entry name" value="ExoRNase_PH_dom2_sf"/>
</dbReference>
<dbReference type="InterPro" id="IPR015847">
    <property type="entry name" value="ExoRNase_PH_dom2"/>
</dbReference>
<dbReference type="AlphaFoldDB" id="A0A553NEG6"/>
<accession>A0A553NEG6</accession>
<dbReference type="PANTHER" id="PTHR11097:SF9">
    <property type="entry name" value="EXOSOME COMPLEX COMPONENT RRP43"/>
    <property type="match status" value="1"/>
</dbReference>
<evidence type="ECO:0000313" key="12">
    <source>
        <dbReference type="EMBL" id="TRY63837.1"/>
    </source>
</evidence>
<dbReference type="GO" id="GO:0000467">
    <property type="term" value="P:exonucleolytic trimming to generate mature 3'-end of 5.8S rRNA from tricistronic rRNA transcript (SSU-rRNA, 5.8S rRNA, LSU-rRNA)"/>
    <property type="evidence" value="ECO:0007669"/>
    <property type="project" value="TreeGrafter"/>
</dbReference>
<dbReference type="SUPFAM" id="SSF55666">
    <property type="entry name" value="Ribonuclease PH domain 2-like"/>
    <property type="match status" value="1"/>
</dbReference>
<dbReference type="FunFam" id="3.30.230.70:FF:000017">
    <property type="entry name" value="Exosome complex component Rrp42"/>
    <property type="match status" value="1"/>
</dbReference>
<dbReference type="Pfam" id="PF03725">
    <property type="entry name" value="RNase_PH_C"/>
    <property type="match status" value="1"/>
</dbReference>
<dbReference type="GO" id="GO:0035925">
    <property type="term" value="F:mRNA 3'-UTR AU-rich region binding"/>
    <property type="evidence" value="ECO:0007669"/>
    <property type="project" value="TreeGrafter"/>
</dbReference>
<dbReference type="GO" id="GO:0000176">
    <property type="term" value="C:nuclear exosome (RNase complex)"/>
    <property type="evidence" value="ECO:0007669"/>
    <property type="project" value="TreeGrafter"/>
</dbReference>
<organism evidence="12 13">
    <name type="scientific">Tigriopus californicus</name>
    <name type="common">Marine copepod</name>
    <dbReference type="NCBI Taxonomy" id="6832"/>
    <lineage>
        <taxon>Eukaryota</taxon>
        <taxon>Metazoa</taxon>
        <taxon>Ecdysozoa</taxon>
        <taxon>Arthropoda</taxon>
        <taxon>Crustacea</taxon>
        <taxon>Multicrustacea</taxon>
        <taxon>Hexanauplia</taxon>
        <taxon>Copepoda</taxon>
        <taxon>Harpacticoida</taxon>
        <taxon>Harpacticidae</taxon>
        <taxon>Tigriopus</taxon>
    </lineage>
</organism>
<evidence type="ECO:0000256" key="9">
    <source>
        <dbReference type="ARBA" id="ARBA00030617"/>
    </source>
</evidence>
<feature type="domain" description="Exoribonuclease phosphorolytic" evidence="11">
    <location>
        <begin position="206"/>
        <end position="270"/>
    </location>
</feature>
<evidence type="ECO:0000256" key="8">
    <source>
        <dbReference type="ARBA" id="ARBA00023242"/>
    </source>
</evidence>
<dbReference type="GO" id="GO:0071035">
    <property type="term" value="P:nuclear polyadenylation-dependent rRNA catabolic process"/>
    <property type="evidence" value="ECO:0007669"/>
    <property type="project" value="TreeGrafter"/>
</dbReference>
<dbReference type="STRING" id="6832.A0A553NEG6"/>
<evidence type="ECO:0000256" key="7">
    <source>
        <dbReference type="ARBA" id="ARBA00022884"/>
    </source>
</evidence>
<keyword evidence="5" id="KW-0698">rRNA processing</keyword>
<evidence type="ECO:0000256" key="1">
    <source>
        <dbReference type="ARBA" id="ARBA00004496"/>
    </source>
</evidence>
<comment type="similarity">
    <text evidence="3">Belongs to the RNase PH family.</text>
</comment>
<dbReference type="GO" id="GO:0016075">
    <property type="term" value="P:rRNA catabolic process"/>
    <property type="evidence" value="ECO:0007669"/>
    <property type="project" value="TreeGrafter"/>
</dbReference>
<dbReference type="InterPro" id="IPR050590">
    <property type="entry name" value="Exosome_comp_Rrp42_subfam"/>
</dbReference>